<dbReference type="OrthoDB" id="7551260at2759"/>
<dbReference type="Pfam" id="PF02949">
    <property type="entry name" value="7tm_6"/>
    <property type="match status" value="1"/>
</dbReference>
<dbReference type="PANTHER" id="PTHR21137:SF35">
    <property type="entry name" value="ODORANT RECEPTOR 19A-RELATED"/>
    <property type="match status" value="1"/>
</dbReference>
<organism evidence="12 13">
    <name type="scientific">Temnothorax curvispinosus</name>
    <dbReference type="NCBI Taxonomy" id="300111"/>
    <lineage>
        <taxon>Eukaryota</taxon>
        <taxon>Metazoa</taxon>
        <taxon>Ecdysozoa</taxon>
        <taxon>Arthropoda</taxon>
        <taxon>Hexapoda</taxon>
        <taxon>Insecta</taxon>
        <taxon>Pterygota</taxon>
        <taxon>Neoptera</taxon>
        <taxon>Endopterygota</taxon>
        <taxon>Hymenoptera</taxon>
        <taxon>Apocrita</taxon>
        <taxon>Aculeata</taxon>
        <taxon>Formicoidea</taxon>
        <taxon>Formicidae</taxon>
        <taxon>Myrmicinae</taxon>
        <taxon>Temnothorax</taxon>
    </lineage>
</organism>
<comment type="caution">
    <text evidence="10">Lacks conserved residue(s) required for the propagation of feature annotation.</text>
</comment>
<evidence type="ECO:0000256" key="1">
    <source>
        <dbReference type="ARBA" id="ARBA00004651"/>
    </source>
</evidence>
<evidence type="ECO:0000256" key="9">
    <source>
        <dbReference type="ARBA" id="ARBA00023224"/>
    </source>
</evidence>
<keyword evidence="7 10" id="KW-0472">Membrane</keyword>
<gene>
    <name evidence="13" type="primary">LOC112465523</name>
</gene>
<keyword evidence="6 10" id="KW-1133">Transmembrane helix</keyword>
<evidence type="ECO:0000313" key="13">
    <source>
        <dbReference type="RefSeq" id="XP_024888857.1"/>
    </source>
</evidence>
<evidence type="ECO:0000256" key="4">
    <source>
        <dbReference type="ARBA" id="ARBA00022692"/>
    </source>
</evidence>
<evidence type="ECO:0000256" key="7">
    <source>
        <dbReference type="ARBA" id="ARBA00023136"/>
    </source>
</evidence>
<keyword evidence="11" id="KW-0175">Coiled coil</keyword>
<evidence type="ECO:0000256" key="2">
    <source>
        <dbReference type="ARBA" id="ARBA00022475"/>
    </source>
</evidence>
<keyword evidence="8 10" id="KW-0675">Receptor</keyword>
<sequence length="393" mass="45215">MIHLGARYYSLNRLLLLAVGLWPYQQSKFAQFQFIFFSATLSAGIIFQLTPLIVLKCTSDLVTKVLSSASFFTTFIITYNAFRLNIEVVKKLLMELQHILNELRDKNEIAIAEKYSCIANRYTIALAALGVCGIFVSIIVQFWSNLINVDVPMNISHQRSRHLFIITEYFVDQEKYFYLILFHVYVVFSIGATVMVGIGAMLITYFQHTCGMFRIASYRIEHAMSIDILQNITLKNKILMIEGIIYAVNIHRQAMKLSKHLLYAFEILMFCLITCGVVCVSINLFQIASSDGNNVEEFLFSFFLVFACVTYMFIANYIGQIISDHNNHVFSTAYNAQWYRAPIHIQKMILFLLQRQTKEFTLSVGKLFHASMECFATLVKTSVSYFTVIYSTR</sequence>
<feature type="transmembrane region" description="Helical" evidence="10">
    <location>
        <begin position="122"/>
        <end position="143"/>
    </location>
</feature>
<evidence type="ECO:0000256" key="10">
    <source>
        <dbReference type="RuleBase" id="RU351113"/>
    </source>
</evidence>
<feature type="transmembrane region" description="Helical" evidence="10">
    <location>
        <begin position="261"/>
        <end position="286"/>
    </location>
</feature>
<feature type="transmembrane region" description="Helical" evidence="10">
    <location>
        <begin position="176"/>
        <end position="206"/>
    </location>
</feature>
<keyword evidence="4 10" id="KW-0812">Transmembrane</keyword>
<proteinExistence type="inferred from homology"/>
<feature type="transmembrane region" description="Helical" evidence="10">
    <location>
        <begin position="61"/>
        <end position="82"/>
    </location>
</feature>
<name>A0A6J1R2J0_9HYME</name>
<reference evidence="13" key="1">
    <citation type="submission" date="2025-08" db="UniProtKB">
        <authorList>
            <consortium name="RefSeq"/>
        </authorList>
    </citation>
    <scope>IDENTIFICATION</scope>
    <source>
        <tissue evidence="13">Whole body</tissue>
    </source>
</reference>
<keyword evidence="9 10" id="KW-0807">Transducer</keyword>
<protein>
    <recommendedName>
        <fullName evidence="10">Odorant receptor</fullName>
    </recommendedName>
</protein>
<keyword evidence="12" id="KW-1185">Reference proteome</keyword>
<keyword evidence="5 10" id="KW-0552">Olfaction</keyword>
<feature type="transmembrane region" description="Helical" evidence="10">
    <location>
        <begin position="34"/>
        <end position="55"/>
    </location>
</feature>
<dbReference type="GO" id="GO:0004984">
    <property type="term" value="F:olfactory receptor activity"/>
    <property type="evidence" value="ECO:0007669"/>
    <property type="project" value="InterPro"/>
</dbReference>
<accession>A0A6J1R2J0</accession>
<dbReference type="AlphaFoldDB" id="A0A6J1R2J0"/>
<dbReference type="GeneID" id="112465523"/>
<dbReference type="GO" id="GO:0005549">
    <property type="term" value="F:odorant binding"/>
    <property type="evidence" value="ECO:0007669"/>
    <property type="project" value="InterPro"/>
</dbReference>
<dbReference type="Proteomes" id="UP000504618">
    <property type="component" value="Unplaced"/>
</dbReference>
<dbReference type="PANTHER" id="PTHR21137">
    <property type="entry name" value="ODORANT RECEPTOR"/>
    <property type="match status" value="1"/>
</dbReference>
<comment type="similarity">
    <text evidence="10">Belongs to the insect chemoreceptor superfamily. Heteromeric odorant receptor channel (TC 1.A.69) family.</text>
</comment>
<dbReference type="RefSeq" id="XP_024888857.1">
    <property type="nucleotide sequence ID" value="XM_025033089.1"/>
</dbReference>
<keyword evidence="3 10" id="KW-0716">Sensory transduction</keyword>
<evidence type="ECO:0000313" key="12">
    <source>
        <dbReference type="Proteomes" id="UP000504618"/>
    </source>
</evidence>
<dbReference type="GO" id="GO:0007165">
    <property type="term" value="P:signal transduction"/>
    <property type="evidence" value="ECO:0007669"/>
    <property type="project" value="UniProtKB-KW"/>
</dbReference>
<feature type="coiled-coil region" evidence="11">
    <location>
        <begin position="86"/>
        <end position="113"/>
    </location>
</feature>
<feature type="transmembrane region" description="Helical" evidence="10">
    <location>
        <begin position="298"/>
        <end position="318"/>
    </location>
</feature>
<evidence type="ECO:0000256" key="3">
    <source>
        <dbReference type="ARBA" id="ARBA00022606"/>
    </source>
</evidence>
<comment type="subcellular location">
    <subcellularLocation>
        <location evidence="1 10">Cell membrane</location>
        <topology evidence="1 10">Multi-pass membrane protein</topology>
    </subcellularLocation>
</comment>
<dbReference type="InterPro" id="IPR004117">
    <property type="entry name" value="7tm6_olfct_rcpt"/>
</dbReference>
<keyword evidence="2" id="KW-1003">Cell membrane</keyword>
<evidence type="ECO:0000256" key="6">
    <source>
        <dbReference type="ARBA" id="ARBA00022989"/>
    </source>
</evidence>
<evidence type="ECO:0000256" key="5">
    <source>
        <dbReference type="ARBA" id="ARBA00022725"/>
    </source>
</evidence>
<dbReference type="GO" id="GO:0005886">
    <property type="term" value="C:plasma membrane"/>
    <property type="evidence" value="ECO:0007669"/>
    <property type="project" value="UniProtKB-SubCell"/>
</dbReference>
<evidence type="ECO:0000256" key="11">
    <source>
        <dbReference type="SAM" id="Coils"/>
    </source>
</evidence>
<evidence type="ECO:0000256" key="8">
    <source>
        <dbReference type="ARBA" id="ARBA00023170"/>
    </source>
</evidence>